<name>A0A091BP75_STREI</name>
<dbReference type="Proteomes" id="UP000182793">
    <property type="component" value="Unassembled WGS sequence"/>
</dbReference>
<sequence length="299" mass="35998">MDKKPKLSINNLIKHLSDKGISFKYHSKEEIIDVLENKTYYYKLSSYRKNFPKTPDKKYINLDFKALVDLASIDTYFREIILDMSLDIEHMVKTKVMTDITYNDNEDGYHIVNDFKYHYPQKYNKMYQQFSYTEYKKDMFEKRQVLPIWVLMEITDFGTFTMISELYANTNSDIQKIIFSKQLKYIKNLRNASAHNNVFIINLFDRNSHIKHPDSQTKSYAQVMKIPKGLVYYYKTHDLINLFYLHKKLCSKELNKRRYNECLVLLNRMKKEDYLYSSAPKIQKFFHFVTLCVDFLDSK</sequence>
<protein>
    <submittedName>
        <fullName evidence="2">Abi-like protein</fullName>
    </submittedName>
    <submittedName>
        <fullName evidence="1">CAAX protease</fullName>
    </submittedName>
</protein>
<dbReference type="GO" id="GO:0006508">
    <property type="term" value="P:proteolysis"/>
    <property type="evidence" value="ECO:0007669"/>
    <property type="project" value="UniProtKB-KW"/>
</dbReference>
<dbReference type="GO" id="GO:0008233">
    <property type="term" value="F:peptidase activity"/>
    <property type="evidence" value="ECO:0007669"/>
    <property type="project" value="UniProtKB-KW"/>
</dbReference>
<evidence type="ECO:0000313" key="4">
    <source>
        <dbReference type="Proteomes" id="UP000182793"/>
    </source>
</evidence>
<evidence type="ECO:0000313" key="1">
    <source>
        <dbReference type="EMBL" id="KFN87471.1"/>
    </source>
</evidence>
<dbReference type="AlphaFoldDB" id="A0A091BP75"/>
<accession>A0A091BP75</accession>
<keyword evidence="1" id="KW-0645">Protease</keyword>
<proteinExistence type="predicted"/>
<organism evidence="1 3">
    <name type="scientific">Streptococcus equinus JB1</name>
    <dbReference type="NCBI Taxonomy" id="1294274"/>
    <lineage>
        <taxon>Bacteria</taxon>
        <taxon>Bacillati</taxon>
        <taxon>Bacillota</taxon>
        <taxon>Bacilli</taxon>
        <taxon>Lactobacillales</taxon>
        <taxon>Streptococcaceae</taxon>
        <taxon>Streptococcus</taxon>
    </lineage>
</organism>
<keyword evidence="4" id="KW-1185">Reference proteome</keyword>
<dbReference type="EMBL" id="FOTG01000003">
    <property type="protein sequence ID" value="SFL14868.1"/>
    <property type="molecule type" value="Genomic_DNA"/>
</dbReference>
<reference evidence="2 4" key="2">
    <citation type="submission" date="2016-10" db="EMBL/GenBank/DDBJ databases">
        <authorList>
            <person name="Varghese N."/>
            <person name="Submissions S."/>
        </authorList>
    </citation>
    <scope>NUCLEOTIDE SEQUENCE [LARGE SCALE GENOMIC DNA]</scope>
    <source>
        <strain evidence="2 4">JB1</strain>
    </source>
</reference>
<reference evidence="1 3" key="1">
    <citation type="journal article" date="2014" name="Genome Announc.">
        <title>Draft Genome Sequences of Streptococcus bovis Strains ATCC 33317 and JB1.</title>
        <authorList>
            <person name="Benahmed F.H."/>
            <person name="Gopinath G.R."/>
            <person name="Harbottle H."/>
            <person name="Cotta M.A."/>
            <person name="Luo Y."/>
            <person name="Henderson C."/>
            <person name="Teri P."/>
            <person name="Soppet D."/>
            <person name="Rasmussen M."/>
            <person name="Whitehead T.R."/>
            <person name="Davidson M."/>
        </authorList>
    </citation>
    <scope>NUCLEOTIDE SEQUENCE [LARGE SCALE GENOMIC DNA]</scope>
    <source>
        <strain evidence="1 3">JB1</strain>
    </source>
</reference>
<dbReference type="Proteomes" id="UP000029382">
    <property type="component" value="Unassembled WGS sequence"/>
</dbReference>
<dbReference type="Pfam" id="PF07751">
    <property type="entry name" value="Abi_2"/>
    <property type="match status" value="1"/>
</dbReference>
<dbReference type="InterPro" id="IPR011664">
    <property type="entry name" value="Abi_system_AbiD/AbiF-like"/>
</dbReference>
<evidence type="ECO:0000313" key="3">
    <source>
        <dbReference type="Proteomes" id="UP000029382"/>
    </source>
</evidence>
<comment type="caution">
    <text evidence="1">The sequence shown here is derived from an EMBL/GenBank/DDBJ whole genome shotgun (WGS) entry which is preliminary data.</text>
</comment>
<dbReference type="RefSeq" id="WP_039697081.1">
    <property type="nucleotide sequence ID" value="NZ_AUZH01000026.1"/>
</dbReference>
<keyword evidence="1" id="KW-0378">Hydrolase</keyword>
<dbReference type="EMBL" id="AUZH01000026">
    <property type="protein sequence ID" value="KFN87471.1"/>
    <property type="molecule type" value="Genomic_DNA"/>
</dbReference>
<evidence type="ECO:0000313" key="2">
    <source>
        <dbReference type="EMBL" id="SFL14868.1"/>
    </source>
</evidence>
<gene>
    <name evidence="1" type="ORF">H702_07550</name>
    <name evidence="2" type="ORF">SAMN02910290_00618</name>
</gene>